<evidence type="ECO:0000313" key="12">
    <source>
        <dbReference type="EMBL" id="KAJ4842602.1"/>
    </source>
</evidence>
<dbReference type="InterPro" id="IPR002401">
    <property type="entry name" value="Cyt_P450_E_grp-I"/>
</dbReference>
<evidence type="ECO:0000256" key="1">
    <source>
        <dbReference type="ARBA" id="ARBA00004167"/>
    </source>
</evidence>
<keyword evidence="6 11" id="KW-1133">Transmembrane helix</keyword>
<keyword evidence="13" id="KW-1185">Reference proteome</keyword>
<dbReference type="PANTHER" id="PTHR47947">
    <property type="entry name" value="CYTOCHROME P450 82C3-RELATED"/>
    <property type="match status" value="1"/>
</dbReference>
<dbReference type="Gene3D" id="1.10.630.10">
    <property type="entry name" value="Cytochrome P450"/>
    <property type="match status" value="1"/>
</dbReference>
<evidence type="ECO:0000256" key="3">
    <source>
        <dbReference type="ARBA" id="ARBA00022617"/>
    </source>
</evidence>
<comment type="caution">
    <text evidence="12">The sequence shown here is derived from an EMBL/GenBank/DDBJ whole genome shotgun (WGS) entry which is preliminary data.</text>
</comment>
<evidence type="ECO:0000256" key="7">
    <source>
        <dbReference type="ARBA" id="ARBA00023002"/>
    </source>
</evidence>
<dbReference type="GO" id="GO:0005506">
    <property type="term" value="F:iron ion binding"/>
    <property type="evidence" value="ECO:0007669"/>
    <property type="project" value="InterPro"/>
</dbReference>
<sequence>MEEPCLPSSVLCIFILVLAVKFFLKKGKQHQNLPPSPPALPIIGHLHLLKQPIHRTFYDLSQKHGPIFSLKLGPRQAIVVSSSSLAEECLSKNDIVFANRPSYPSGSHLTYNHTTMAAAPYGDYWRNLRRIGSIEIFSSSRLNTFLDLQKDEVKRLLRRLYGVSKHGFAKVELRPLFMDLTFNIIMRIVAGKRYYGEEEDYNLGEEAEEAKEFKEIVTEFFKCTETTNPADIFPLLRFLDYTGFENRCIRISKRLDLFMQALIDKHRNCKDGNTLIGRLLTLQQSQPEVYTEEIIKRLIQVN</sequence>
<name>A0A9Q0G5K4_9ROSI</name>
<keyword evidence="9" id="KW-0503">Monooxygenase</keyword>
<evidence type="ECO:0000256" key="5">
    <source>
        <dbReference type="ARBA" id="ARBA00022723"/>
    </source>
</evidence>
<evidence type="ECO:0000256" key="2">
    <source>
        <dbReference type="ARBA" id="ARBA00010617"/>
    </source>
</evidence>
<dbReference type="PRINTS" id="PR00463">
    <property type="entry name" value="EP450I"/>
</dbReference>
<organism evidence="12 13">
    <name type="scientific">Turnera subulata</name>
    <dbReference type="NCBI Taxonomy" id="218843"/>
    <lineage>
        <taxon>Eukaryota</taxon>
        <taxon>Viridiplantae</taxon>
        <taxon>Streptophyta</taxon>
        <taxon>Embryophyta</taxon>
        <taxon>Tracheophyta</taxon>
        <taxon>Spermatophyta</taxon>
        <taxon>Magnoliopsida</taxon>
        <taxon>eudicotyledons</taxon>
        <taxon>Gunneridae</taxon>
        <taxon>Pentapetalae</taxon>
        <taxon>rosids</taxon>
        <taxon>fabids</taxon>
        <taxon>Malpighiales</taxon>
        <taxon>Passifloraceae</taxon>
        <taxon>Turnera</taxon>
    </lineage>
</organism>
<accession>A0A9Q0G5K4</accession>
<evidence type="ECO:0000256" key="4">
    <source>
        <dbReference type="ARBA" id="ARBA00022692"/>
    </source>
</evidence>
<dbReference type="OrthoDB" id="1055148at2759"/>
<evidence type="ECO:0000256" key="6">
    <source>
        <dbReference type="ARBA" id="ARBA00022989"/>
    </source>
</evidence>
<dbReference type="Pfam" id="PF00067">
    <property type="entry name" value="p450"/>
    <property type="match status" value="1"/>
</dbReference>
<evidence type="ECO:0000256" key="10">
    <source>
        <dbReference type="ARBA" id="ARBA00023136"/>
    </source>
</evidence>
<reference evidence="12" key="2">
    <citation type="journal article" date="2023" name="Plants (Basel)">
        <title>Annotation of the Turnera subulata (Passifloraceae) Draft Genome Reveals the S-Locus Evolved after the Divergence of Turneroideae from Passifloroideae in a Stepwise Manner.</title>
        <authorList>
            <person name="Henning P.M."/>
            <person name="Roalson E.H."/>
            <person name="Mir W."/>
            <person name="McCubbin A.G."/>
            <person name="Shore J.S."/>
        </authorList>
    </citation>
    <scope>NUCLEOTIDE SEQUENCE</scope>
    <source>
        <strain evidence="12">F60SS</strain>
    </source>
</reference>
<keyword evidence="4 11" id="KW-0812">Transmembrane</keyword>
<gene>
    <name evidence="12" type="ORF">Tsubulata_025117</name>
</gene>
<keyword evidence="3" id="KW-0349">Heme</keyword>
<dbReference type="AlphaFoldDB" id="A0A9Q0G5K4"/>
<dbReference type="SUPFAM" id="SSF48264">
    <property type="entry name" value="Cytochrome P450"/>
    <property type="match status" value="1"/>
</dbReference>
<evidence type="ECO:0000256" key="9">
    <source>
        <dbReference type="ARBA" id="ARBA00023033"/>
    </source>
</evidence>
<keyword evidence="10 11" id="KW-0472">Membrane</keyword>
<dbReference type="PANTHER" id="PTHR47947:SF62">
    <property type="entry name" value="CYTOCHROME P450, FAMILY 81, SUBFAMILY D, POLYPEPTIDE 5"/>
    <property type="match status" value="1"/>
</dbReference>
<evidence type="ECO:0008006" key="14">
    <source>
        <dbReference type="Google" id="ProtNLM"/>
    </source>
</evidence>
<comment type="similarity">
    <text evidence="2">Belongs to the cytochrome P450 family.</text>
</comment>
<dbReference type="InterPro" id="IPR001128">
    <property type="entry name" value="Cyt_P450"/>
</dbReference>
<dbReference type="GO" id="GO:0004497">
    <property type="term" value="F:monooxygenase activity"/>
    <property type="evidence" value="ECO:0007669"/>
    <property type="project" value="UniProtKB-KW"/>
</dbReference>
<dbReference type="Proteomes" id="UP001141552">
    <property type="component" value="Unassembled WGS sequence"/>
</dbReference>
<dbReference type="GO" id="GO:0020037">
    <property type="term" value="F:heme binding"/>
    <property type="evidence" value="ECO:0007669"/>
    <property type="project" value="InterPro"/>
</dbReference>
<dbReference type="GO" id="GO:0016020">
    <property type="term" value="C:membrane"/>
    <property type="evidence" value="ECO:0007669"/>
    <property type="project" value="UniProtKB-SubCell"/>
</dbReference>
<feature type="transmembrane region" description="Helical" evidence="11">
    <location>
        <begin position="6"/>
        <end position="24"/>
    </location>
</feature>
<proteinExistence type="inferred from homology"/>
<keyword evidence="7" id="KW-0560">Oxidoreductase</keyword>
<keyword evidence="8" id="KW-0408">Iron</keyword>
<evidence type="ECO:0000313" key="13">
    <source>
        <dbReference type="Proteomes" id="UP001141552"/>
    </source>
</evidence>
<dbReference type="GO" id="GO:0016705">
    <property type="term" value="F:oxidoreductase activity, acting on paired donors, with incorporation or reduction of molecular oxygen"/>
    <property type="evidence" value="ECO:0007669"/>
    <property type="project" value="InterPro"/>
</dbReference>
<dbReference type="EMBL" id="JAKUCV010002454">
    <property type="protein sequence ID" value="KAJ4842602.1"/>
    <property type="molecule type" value="Genomic_DNA"/>
</dbReference>
<dbReference type="InterPro" id="IPR050651">
    <property type="entry name" value="Plant_Cytochrome_P450_Monoox"/>
</dbReference>
<dbReference type="InterPro" id="IPR036396">
    <property type="entry name" value="Cyt_P450_sf"/>
</dbReference>
<protein>
    <recommendedName>
        <fullName evidence="14">Cytochrome P450</fullName>
    </recommendedName>
</protein>
<comment type="subcellular location">
    <subcellularLocation>
        <location evidence="1">Membrane</location>
        <topology evidence="1">Single-pass membrane protein</topology>
    </subcellularLocation>
</comment>
<evidence type="ECO:0000256" key="8">
    <source>
        <dbReference type="ARBA" id="ARBA00023004"/>
    </source>
</evidence>
<evidence type="ECO:0000256" key="11">
    <source>
        <dbReference type="SAM" id="Phobius"/>
    </source>
</evidence>
<keyword evidence="5" id="KW-0479">Metal-binding</keyword>
<reference evidence="12" key="1">
    <citation type="submission" date="2022-02" db="EMBL/GenBank/DDBJ databases">
        <authorList>
            <person name="Henning P.M."/>
            <person name="McCubbin A.G."/>
            <person name="Shore J.S."/>
        </authorList>
    </citation>
    <scope>NUCLEOTIDE SEQUENCE</scope>
    <source>
        <strain evidence="12">F60SS</strain>
        <tissue evidence="12">Leaves</tissue>
    </source>
</reference>